<accession>A0A2V2LC73</accession>
<dbReference type="AlphaFoldDB" id="A0A2V2LC73"/>
<dbReference type="OrthoDB" id="9156251at2"/>
<protein>
    <submittedName>
        <fullName evidence="2">Uncharacterized protein</fullName>
    </submittedName>
</protein>
<keyword evidence="3" id="KW-1185">Reference proteome</keyword>
<feature type="transmembrane region" description="Helical" evidence="1">
    <location>
        <begin position="252"/>
        <end position="271"/>
    </location>
</feature>
<comment type="caution">
    <text evidence="2">The sequence shown here is derived from an EMBL/GenBank/DDBJ whole genome shotgun (WGS) entry which is preliminary data.</text>
</comment>
<keyword evidence="1" id="KW-1133">Transmembrane helix</keyword>
<feature type="transmembrane region" description="Helical" evidence="1">
    <location>
        <begin position="213"/>
        <end position="240"/>
    </location>
</feature>
<sequence length="404" mass="42640">MARTHLFPAETRYSPLYFLASLGAGGIAVTFFLWLMFWIPHPGKPVPVFEDIAAAFSAGRFAQQAMIGTAMAGIALFAATNLRLLAWNIGQLRRFRDSGAQDALSRTNAQTQMTALPLALAMSVNVGFILGLVFVPGLWGVTEYLFPAAMAVFVAIGVLALRQIGSFLGRVLSNGNFDHSANNSFAQKLPAFALAMVGVGLAAPAAMSSVPTTVAVSLALSTFFLASAAVIALVALVLGLHAMLEHGVAPEAAPTLMVIVPILTVLGILVMRQQHGLHVHFGWHSADADTLVLLTRLLSVQVLFTLFGVFVLARIGYVARFVTGAATSAGAYALICPAVALSVMMQFWINKGLVGAGVLDKFGAAYWSLSAMAVAVQAVAIGLALYLNRRHFRPAAAVLPHPAE</sequence>
<dbReference type="NCBIfam" id="NF047644">
    <property type="entry name" value="TsoY_fam"/>
    <property type="match status" value="1"/>
</dbReference>
<proteinExistence type="predicted"/>
<organism evidence="2 3">
    <name type="scientific">Meridianimarinicoccus roseus</name>
    <dbReference type="NCBI Taxonomy" id="2072018"/>
    <lineage>
        <taxon>Bacteria</taxon>
        <taxon>Pseudomonadati</taxon>
        <taxon>Pseudomonadota</taxon>
        <taxon>Alphaproteobacteria</taxon>
        <taxon>Rhodobacterales</taxon>
        <taxon>Paracoccaceae</taxon>
        <taxon>Meridianimarinicoccus</taxon>
    </lineage>
</organism>
<feature type="transmembrane region" description="Helical" evidence="1">
    <location>
        <begin position="16"/>
        <end position="39"/>
    </location>
</feature>
<keyword evidence="1" id="KW-0472">Membrane</keyword>
<feature type="transmembrane region" description="Helical" evidence="1">
    <location>
        <begin position="145"/>
        <end position="168"/>
    </location>
</feature>
<dbReference type="InterPro" id="IPR059133">
    <property type="entry name" value="TsoY-like"/>
</dbReference>
<feature type="transmembrane region" description="Helical" evidence="1">
    <location>
        <begin position="115"/>
        <end position="139"/>
    </location>
</feature>
<evidence type="ECO:0000313" key="2">
    <source>
        <dbReference type="EMBL" id="PWR02752.1"/>
    </source>
</evidence>
<feature type="transmembrane region" description="Helical" evidence="1">
    <location>
        <begin position="65"/>
        <end position="86"/>
    </location>
</feature>
<evidence type="ECO:0000256" key="1">
    <source>
        <dbReference type="SAM" id="Phobius"/>
    </source>
</evidence>
<feature type="transmembrane region" description="Helical" evidence="1">
    <location>
        <begin position="329"/>
        <end position="349"/>
    </location>
</feature>
<feature type="transmembrane region" description="Helical" evidence="1">
    <location>
        <begin position="364"/>
        <end position="387"/>
    </location>
</feature>
<dbReference type="EMBL" id="QGKU01000032">
    <property type="protein sequence ID" value="PWR02752.1"/>
    <property type="molecule type" value="Genomic_DNA"/>
</dbReference>
<dbReference type="RefSeq" id="WP_109811413.1">
    <property type="nucleotide sequence ID" value="NZ_QGKU01000032.1"/>
</dbReference>
<dbReference type="Proteomes" id="UP000245680">
    <property type="component" value="Unassembled WGS sequence"/>
</dbReference>
<feature type="transmembrane region" description="Helical" evidence="1">
    <location>
        <begin position="189"/>
        <end position="207"/>
    </location>
</feature>
<name>A0A2V2LC73_9RHOB</name>
<gene>
    <name evidence="2" type="ORF">DKT77_09210</name>
</gene>
<keyword evidence="1" id="KW-0812">Transmembrane</keyword>
<reference evidence="2 3" key="1">
    <citation type="submission" date="2018-05" db="EMBL/GenBank/DDBJ databases">
        <title>Rhodobacteraceae gen. nov., sp. nov. isolated from sea water.</title>
        <authorList>
            <person name="Ren Y."/>
        </authorList>
    </citation>
    <scope>NUCLEOTIDE SEQUENCE [LARGE SCALE GENOMIC DNA]</scope>
    <source>
        <strain evidence="2 3">TG-679</strain>
    </source>
</reference>
<feature type="transmembrane region" description="Helical" evidence="1">
    <location>
        <begin position="291"/>
        <end position="317"/>
    </location>
</feature>
<evidence type="ECO:0000313" key="3">
    <source>
        <dbReference type="Proteomes" id="UP000245680"/>
    </source>
</evidence>